<dbReference type="Gene3D" id="1.10.760.10">
    <property type="entry name" value="Cytochrome c-like domain"/>
    <property type="match status" value="3"/>
</dbReference>
<dbReference type="RefSeq" id="WP_167073270.1">
    <property type="nucleotide sequence ID" value="NZ_JAAOZC010000004.1"/>
</dbReference>
<keyword evidence="2 6" id="KW-0349">Heme</keyword>
<keyword evidence="1" id="KW-0813">Transport</keyword>
<evidence type="ECO:0000256" key="1">
    <source>
        <dbReference type="ARBA" id="ARBA00022448"/>
    </source>
</evidence>
<evidence type="ECO:0000313" key="9">
    <source>
        <dbReference type="EMBL" id="NIJ08444.1"/>
    </source>
</evidence>
<dbReference type="EMBL" id="JAAOZC010000004">
    <property type="protein sequence ID" value="NIJ08444.1"/>
    <property type="molecule type" value="Genomic_DNA"/>
</dbReference>
<dbReference type="SUPFAM" id="SSF46626">
    <property type="entry name" value="Cytochrome c"/>
    <property type="match status" value="3"/>
</dbReference>
<dbReference type="InterPro" id="IPR050597">
    <property type="entry name" value="Cytochrome_c_Oxidase_Subunit"/>
</dbReference>
<dbReference type="Proteomes" id="UP000727456">
    <property type="component" value="Unassembled WGS sequence"/>
</dbReference>
<proteinExistence type="predicted"/>
<keyword evidence="4" id="KW-0249">Electron transport</keyword>
<dbReference type="PROSITE" id="PS51007">
    <property type="entry name" value="CYTC"/>
    <property type="match status" value="3"/>
</dbReference>
<gene>
    <name evidence="9" type="ORF">FHS31_002061</name>
</gene>
<comment type="caution">
    <text evidence="9">The sequence shown here is derived from an EMBL/GenBank/DDBJ whole genome shotgun (WGS) entry which is preliminary data.</text>
</comment>
<protein>
    <submittedName>
        <fullName evidence="9">Cytochrome c553</fullName>
    </submittedName>
</protein>
<evidence type="ECO:0000256" key="3">
    <source>
        <dbReference type="ARBA" id="ARBA00022723"/>
    </source>
</evidence>
<feature type="domain" description="Cytochrome c" evidence="8">
    <location>
        <begin position="307"/>
        <end position="400"/>
    </location>
</feature>
<keyword evidence="7" id="KW-0472">Membrane</keyword>
<evidence type="ECO:0000256" key="2">
    <source>
        <dbReference type="ARBA" id="ARBA00022617"/>
    </source>
</evidence>
<dbReference type="InterPro" id="IPR036909">
    <property type="entry name" value="Cyt_c-like_dom_sf"/>
</dbReference>
<dbReference type="PANTHER" id="PTHR33751">
    <property type="entry name" value="CBB3-TYPE CYTOCHROME C OXIDASE SUBUNIT FIXP"/>
    <property type="match status" value="1"/>
</dbReference>
<keyword evidence="3 6" id="KW-0479">Metal-binding</keyword>
<feature type="domain" description="Cytochrome c" evidence="8">
    <location>
        <begin position="77"/>
        <end position="165"/>
    </location>
</feature>
<evidence type="ECO:0000256" key="5">
    <source>
        <dbReference type="ARBA" id="ARBA00023004"/>
    </source>
</evidence>
<evidence type="ECO:0000313" key="10">
    <source>
        <dbReference type="Proteomes" id="UP000727456"/>
    </source>
</evidence>
<keyword evidence="7" id="KW-1133">Transmembrane helix</keyword>
<keyword evidence="10" id="KW-1185">Reference proteome</keyword>
<reference evidence="9 10" key="1">
    <citation type="submission" date="2020-03" db="EMBL/GenBank/DDBJ databases">
        <title>Genomic Encyclopedia of Type Strains, Phase III (KMG-III): the genomes of soil and plant-associated and newly described type strains.</title>
        <authorList>
            <person name="Whitman W."/>
        </authorList>
    </citation>
    <scope>NUCLEOTIDE SEQUENCE [LARGE SCALE GENOMIC DNA]</scope>
    <source>
        <strain evidence="9 10">CECT 8804</strain>
    </source>
</reference>
<keyword evidence="5 6" id="KW-0408">Iron</keyword>
<evidence type="ECO:0000256" key="4">
    <source>
        <dbReference type="ARBA" id="ARBA00022982"/>
    </source>
</evidence>
<sequence>MLPYLFPSRFSQWLGPLIAAAIGALLIAVIVVVTGIVDLSAAKPHPEGWARFLHYTFDRSTAFHAGPKPPADLDSPIRIAAGAAYYGQVCARCHGGPGFGQNPVVLSMHPRPQYLATDLPIANFSSPELFRIVKAGVKYSAMPSWPADRRDDEIWQLVAFLRALPKMSPETFRQLAVVSQDQAVSPVPFGQKPAQRAYALRNDDEPPRVSYNYRTPVFGFSGYALSANPAATCARCHGADGAGGGAFPNLTLQSPDYLARTLTAYAAGRRRSGFMQMVATELSPAQIDALAHHYAALPRRSSEAGATAPALGQQIALQGVPSAGLAPCASCHGVTLAASKAYPLLEGEAHWYLANQMRVFRSGGRGSIVGDKIEDPMVAIARKLDDRQIEAVAGYYAAQPPAKVQSFAAVEPKR</sequence>
<dbReference type="PANTHER" id="PTHR33751:SF9">
    <property type="entry name" value="CYTOCHROME C4"/>
    <property type="match status" value="1"/>
</dbReference>
<accession>A0ABX0TUR1</accession>
<dbReference type="InterPro" id="IPR009056">
    <property type="entry name" value="Cyt_c-like_dom"/>
</dbReference>
<dbReference type="Pfam" id="PF00034">
    <property type="entry name" value="Cytochrom_C"/>
    <property type="match status" value="2"/>
</dbReference>
<feature type="domain" description="Cytochrome c" evidence="8">
    <location>
        <begin position="214"/>
        <end position="298"/>
    </location>
</feature>
<evidence type="ECO:0000256" key="7">
    <source>
        <dbReference type="SAM" id="Phobius"/>
    </source>
</evidence>
<organism evidence="9 10">
    <name type="scientific">Sphingomonas vulcanisoli</name>
    <dbReference type="NCBI Taxonomy" id="1658060"/>
    <lineage>
        <taxon>Bacteria</taxon>
        <taxon>Pseudomonadati</taxon>
        <taxon>Pseudomonadota</taxon>
        <taxon>Alphaproteobacteria</taxon>
        <taxon>Sphingomonadales</taxon>
        <taxon>Sphingomonadaceae</taxon>
        <taxon>Sphingomonas</taxon>
    </lineage>
</organism>
<evidence type="ECO:0000259" key="8">
    <source>
        <dbReference type="PROSITE" id="PS51007"/>
    </source>
</evidence>
<evidence type="ECO:0000256" key="6">
    <source>
        <dbReference type="PROSITE-ProRule" id="PRU00433"/>
    </source>
</evidence>
<feature type="transmembrane region" description="Helical" evidence="7">
    <location>
        <begin position="13"/>
        <end position="37"/>
    </location>
</feature>
<dbReference type="Pfam" id="PF13442">
    <property type="entry name" value="Cytochrome_CBB3"/>
    <property type="match status" value="1"/>
</dbReference>
<keyword evidence="7" id="KW-0812">Transmembrane</keyword>
<name>A0ABX0TUR1_9SPHN</name>